<name>I4EGW5_9BACT</name>
<sequence>MARISRWLLAVSLLIGSLVLSVSTSAAPIGNDAFQRTWARTDQPVSQLHVSRTWMWGPKANSGLLTESYAEASGGQRSVQYFDKSRMEINNPNGDQNSLWYVTNGLITKELITGQLQMGDATFQPHPPSQGNVSGDPNDGNAPTYWTFNSLLSRSPLPAGSVITQTVDRSGTVGADAGLGGYNVTAAGPVSETNHTVASVFWDFMNRSGLVYENGSNQTAPLFQNPFYATGFPISEAYWARVRVAGVEKWVLVQAFERRVLTYTPDNPDGWKVEAGNVGLHYYHWRYGTTPPDSCPVSDAGFCDFVHALDDAIEERNPTAFTAHVAFDPLTCHPGDEIFIGACGGQPNGTVIYCNRSGVANGSGSCLTRPDYEEGLFPMFQSVYAIVYPADPDVTSELGLDAPLVIVRTEGDPHDDALFASYTDDGWRVEETIGFLPDRGLGEGGLPHDRFIPWP</sequence>
<dbReference type="Proteomes" id="UP000004221">
    <property type="component" value="Unassembled WGS sequence"/>
</dbReference>
<dbReference type="AlphaFoldDB" id="I4EGW5"/>
<organism evidence="2 3">
    <name type="scientific">Nitrolancea hollandica Lb</name>
    <dbReference type="NCBI Taxonomy" id="1129897"/>
    <lineage>
        <taxon>Bacteria</taxon>
        <taxon>Pseudomonadati</taxon>
        <taxon>Thermomicrobiota</taxon>
        <taxon>Thermomicrobia</taxon>
        <taxon>Sphaerobacterales</taxon>
        <taxon>Sphaerobacterineae</taxon>
        <taxon>Sphaerobacteraceae</taxon>
        <taxon>Nitrolancea</taxon>
    </lineage>
</organism>
<evidence type="ECO:0000313" key="3">
    <source>
        <dbReference type="Proteomes" id="UP000004221"/>
    </source>
</evidence>
<accession>I4EGW5</accession>
<evidence type="ECO:0000313" key="2">
    <source>
        <dbReference type="EMBL" id="CCF83927.1"/>
    </source>
</evidence>
<dbReference type="RefSeq" id="WP_008477656.1">
    <property type="nucleotide sequence ID" value="NZ_CAGS01000207.1"/>
</dbReference>
<keyword evidence="1" id="KW-0732">Signal</keyword>
<gene>
    <name evidence="2" type="ORF">NITHO_2850009</name>
</gene>
<protein>
    <submittedName>
        <fullName evidence="2">Uncharacterized protein</fullName>
    </submittedName>
</protein>
<feature type="signal peptide" evidence="1">
    <location>
        <begin position="1"/>
        <end position="26"/>
    </location>
</feature>
<keyword evidence="3" id="KW-1185">Reference proteome</keyword>
<comment type="caution">
    <text evidence="2">The sequence shown here is derived from an EMBL/GenBank/DDBJ whole genome shotgun (WGS) entry which is preliminary data.</text>
</comment>
<evidence type="ECO:0000256" key="1">
    <source>
        <dbReference type="SAM" id="SignalP"/>
    </source>
</evidence>
<dbReference type="EMBL" id="CAGS01000207">
    <property type="protein sequence ID" value="CCF83927.1"/>
    <property type="molecule type" value="Genomic_DNA"/>
</dbReference>
<dbReference type="OrthoDB" id="146594at2"/>
<proteinExistence type="predicted"/>
<reference evidence="2 3" key="1">
    <citation type="journal article" date="2012" name="ISME J.">
        <title>Nitrification expanded: discovery, physiology and genomics of a nitrite-oxidizing bacterium from the phylum Chloroflexi.</title>
        <authorList>
            <person name="Sorokin D.Y."/>
            <person name="Lucker S."/>
            <person name="Vejmelkova D."/>
            <person name="Kostrikina N.A."/>
            <person name="Kleerebezem R."/>
            <person name="Rijpstra W.I."/>
            <person name="Damste J.S."/>
            <person name="Le Paslier D."/>
            <person name="Muyzer G."/>
            <person name="Wagner M."/>
            <person name="van Loosdrecht M.C."/>
            <person name="Daims H."/>
        </authorList>
    </citation>
    <scope>NUCLEOTIDE SEQUENCE [LARGE SCALE GENOMIC DNA]</scope>
    <source>
        <strain evidence="3">none</strain>
    </source>
</reference>
<feature type="chain" id="PRO_5003689062" evidence="1">
    <location>
        <begin position="27"/>
        <end position="455"/>
    </location>
</feature>